<feature type="transmembrane region" description="Helical" evidence="1">
    <location>
        <begin position="268"/>
        <end position="288"/>
    </location>
</feature>
<evidence type="ECO:0000256" key="1">
    <source>
        <dbReference type="SAM" id="Phobius"/>
    </source>
</evidence>
<dbReference type="CDD" id="cd03506">
    <property type="entry name" value="Delta6-FADS-like"/>
    <property type="match status" value="1"/>
</dbReference>
<keyword evidence="1" id="KW-1133">Transmembrane helix</keyword>
<reference evidence="3 4" key="1">
    <citation type="journal article" date="2012" name="Genome Biol.">
        <title>Genome and low-iron response of an oceanic diatom adapted to chronic iron limitation.</title>
        <authorList>
            <person name="Lommer M."/>
            <person name="Specht M."/>
            <person name="Roy A.S."/>
            <person name="Kraemer L."/>
            <person name="Andreson R."/>
            <person name="Gutowska M.A."/>
            <person name="Wolf J."/>
            <person name="Bergner S.V."/>
            <person name="Schilhabel M.B."/>
            <person name="Klostermeier U.C."/>
            <person name="Beiko R.G."/>
            <person name="Rosenstiel P."/>
            <person name="Hippler M."/>
            <person name="Laroche J."/>
        </authorList>
    </citation>
    <scope>NUCLEOTIDE SEQUENCE [LARGE SCALE GENOMIC DNA]</scope>
    <source>
        <strain evidence="3 4">CCMP1005</strain>
    </source>
</reference>
<dbReference type="InterPro" id="IPR036400">
    <property type="entry name" value="Cyt_B5-like_heme/steroid_sf"/>
</dbReference>
<keyword evidence="1" id="KW-0472">Membrane</keyword>
<dbReference type="OMA" id="RECTAIF"/>
<keyword evidence="4" id="KW-1185">Reference proteome</keyword>
<dbReference type="eggNOG" id="KOG4232">
    <property type="taxonomic scope" value="Eukaryota"/>
</dbReference>
<comment type="caution">
    <text evidence="3">The sequence shown here is derived from an EMBL/GenBank/DDBJ whole genome shotgun (WGS) entry which is preliminary data.</text>
</comment>
<dbReference type="SMART" id="SM01117">
    <property type="entry name" value="Cyt-b5"/>
    <property type="match status" value="1"/>
</dbReference>
<dbReference type="OrthoDB" id="260519at2759"/>
<dbReference type="GO" id="GO:0016020">
    <property type="term" value="C:membrane"/>
    <property type="evidence" value="ECO:0007669"/>
    <property type="project" value="TreeGrafter"/>
</dbReference>
<feature type="transmembrane region" description="Helical" evidence="1">
    <location>
        <begin position="130"/>
        <end position="149"/>
    </location>
</feature>
<proteinExistence type="predicted"/>
<keyword evidence="1" id="KW-0812">Transmembrane</keyword>
<dbReference type="Pfam" id="PF00173">
    <property type="entry name" value="Cyt-b5"/>
    <property type="match status" value="1"/>
</dbReference>
<dbReference type="Gene3D" id="3.10.120.10">
    <property type="entry name" value="Cytochrome b5-like heme/steroid binding domain"/>
    <property type="match status" value="1"/>
</dbReference>
<dbReference type="GO" id="GO:0006629">
    <property type="term" value="P:lipid metabolic process"/>
    <property type="evidence" value="ECO:0007669"/>
    <property type="project" value="InterPro"/>
</dbReference>
<dbReference type="GO" id="GO:0016717">
    <property type="term" value="F:oxidoreductase activity, acting on paired donors, with oxidation of a pair of donors resulting in the reduction of molecular oxygen to two molecules of water"/>
    <property type="evidence" value="ECO:0007669"/>
    <property type="project" value="TreeGrafter"/>
</dbReference>
<dbReference type="InterPro" id="IPR001199">
    <property type="entry name" value="Cyt_B5-like_heme/steroid-bd"/>
</dbReference>
<evidence type="ECO:0000313" key="3">
    <source>
        <dbReference type="EMBL" id="EJK75007.1"/>
    </source>
</evidence>
<accession>K0TPW5</accession>
<dbReference type="AlphaFoldDB" id="K0TPW5"/>
<dbReference type="PANTHER" id="PTHR19353:SF75">
    <property type="entry name" value="FATTY ACID DESATURASE, PUTATIVE-RELATED"/>
    <property type="match status" value="1"/>
</dbReference>
<feature type="transmembrane region" description="Helical" evidence="1">
    <location>
        <begin position="169"/>
        <end position="187"/>
    </location>
</feature>
<sequence length="477" mass="54789">MPPNASASGLTQRLVAADPTRSTVTDEDATEPTQILRSNEHLANTEVSIEGTIYDISDFKHPGGEVIKFFGGNDVTVQYRMIHHRHGDKQLAKMKAVGKVVDYEAEYKFDTEFEREVKREVFKITKGRDFGTYGYFFRAFLYIAFFFFMQYKFATSTTFFTAENWYESGWVLAVAFGVAQAWIGLNVQHDANHGAASKKPWVNDLLGFGADLIGGCKWSWLAQHWTHHAYTNHADKDPDSFSSEPIFTFNDYPIGHAKRMWWHRFQGAFFLPMLGFYWLSMVFNPQIIDLRHSGAKYVGLKMENDFIVKRRKFAIALRLCYFYLNLYSPVANNGWSAVAVIMLMGVAESLTLATLFSLSHNFEMSDRDPTLNFRKTGEEVCWFKSQVETSSTYGGVVAGWLSGGLNCQVEHHLFPRMSSSWYPYIAPTVRRVCEKHGVRYVYYPWIWQNMWSTVSYMHKVGTGANWKDMMQPLSGKN</sequence>
<dbReference type="InterPro" id="IPR005804">
    <property type="entry name" value="FA_desaturase_dom"/>
</dbReference>
<dbReference type="Proteomes" id="UP000266841">
    <property type="component" value="Unassembled WGS sequence"/>
</dbReference>
<feature type="domain" description="Cytochrome b5 heme-binding" evidence="2">
    <location>
        <begin position="36"/>
        <end position="101"/>
    </location>
</feature>
<dbReference type="InterPro" id="IPR012171">
    <property type="entry name" value="Fatty_acid_desaturase"/>
</dbReference>
<dbReference type="EMBL" id="AGNL01003197">
    <property type="protein sequence ID" value="EJK75007.1"/>
    <property type="molecule type" value="Genomic_DNA"/>
</dbReference>
<gene>
    <name evidence="3" type="ORF">THAOC_03285</name>
</gene>
<dbReference type="PIRSF" id="PIRSF015921">
    <property type="entry name" value="FA_sphinglp_des"/>
    <property type="match status" value="1"/>
</dbReference>
<feature type="transmembrane region" description="Helical" evidence="1">
    <location>
        <begin position="334"/>
        <end position="358"/>
    </location>
</feature>
<dbReference type="PANTHER" id="PTHR19353">
    <property type="entry name" value="FATTY ACID DESATURASE 2"/>
    <property type="match status" value="1"/>
</dbReference>
<name>K0TPW5_THAOC</name>
<evidence type="ECO:0000313" key="4">
    <source>
        <dbReference type="Proteomes" id="UP000266841"/>
    </source>
</evidence>
<protein>
    <recommendedName>
        <fullName evidence="2">Cytochrome b5 heme-binding domain-containing protein</fullName>
    </recommendedName>
</protein>
<evidence type="ECO:0000259" key="2">
    <source>
        <dbReference type="SMART" id="SM01117"/>
    </source>
</evidence>
<organism evidence="3 4">
    <name type="scientific">Thalassiosira oceanica</name>
    <name type="common">Marine diatom</name>
    <dbReference type="NCBI Taxonomy" id="159749"/>
    <lineage>
        <taxon>Eukaryota</taxon>
        <taxon>Sar</taxon>
        <taxon>Stramenopiles</taxon>
        <taxon>Ochrophyta</taxon>
        <taxon>Bacillariophyta</taxon>
        <taxon>Coscinodiscophyceae</taxon>
        <taxon>Thalassiosirophycidae</taxon>
        <taxon>Thalassiosirales</taxon>
        <taxon>Thalassiosiraceae</taxon>
        <taxon>Thalassiosira</taxon>
    </lineage>
</organism>
<dbReference type="SUPFAM" id="SSF55856">
    <property type="entry name" value="Cytochrome b5-like heme/steroid binding domain"/>
    <property type="match status" value="1"/>
</dbReference>
<dbReference type="Pfam" id="PF00487">
    <property type="entry name" value="FA_desaturase"/>
    <property type="match status" value="1"/>
</dbReference>